<dbReference type="EMBL" id="WTYR01000001">
    <property type="protein sequence ID" value="MXP08666.1"/>
    <property type="molecule type" value="Genomic_DNA"/>
</dbReference>
<evidence type="ECO:0000313" key="3">
    <source>
        <dbReference type="EMBL" id="MXP08666.1"/>
    </source>
</evidence>
<accession>A0A6I4TYN8</accession>
<dbReference type="RefSeq" id="WP_160615200.1">
    <property type="nucleotide sequence ID" value="NZ_WTYR01000001.1"/>
</dbReference>
<gene>
    <name evidence="3" type="ORF">GRI68_00530</name>
</gene>
<dbReference type="AlphaFoldDB" id="A0A6I4TYN8"/>
<comment type="caution">
    <text evidence="3">The sequence shown here is derived from an EMBL/GenBank/DDBJ whole genome shotgun (WGS) entry which is preliminary data.</text>
</comment>
<dbReference type="OrthoDB" id="9807941at2"/>
<feature type="compositionally biased region" description="Low complexity" evidence="1">
    <location>
        <begin position="95"/>
        <end position="110"/>
    </location>
</feature>
<keyword evidence="4" id="KW-1185">Reference proteome</keyword>
<organism evidence="3 4">
    <name type="scientific">Alteriqipengyuania halimionae</name>
    <dbReference type="NCBI Taxonomy" id="1926630"/>
    <lineage>
        <taxon>Bacteria</taxon>
        <taxon>Pseudomonadati</taxon>
        <taxon>Pseudomonadota</taxon>
        <taxon>Alphaproteobacteria</taxon>
        <taxon>Sphingomonadales</taxon>
        <taxon>Erythrobacteraceae</taxon>
        <taxon>Alteriqipengyuania</taxon>
    </lineage>
</organism>
<feature type="region of interest" description="Disordered" evidence="1">
    <location>
        <begin position="79"/>
        <end position="126"/>
    </location>
</feature>
<keyword evidence="2" id="KW-0812">Transmembrane</keyword>
<keyword evidence="2" id="KW-0472">Membrane</keyword>
<proteinExistence type="predicted"/>
<evidence type="ECO:0000313" key="4">
    <source>
        <dbReference type="Proteomes" id="UP000429229"/>
    </source>
</evidence>
<evidence type="ECO:0000256" key="2">
    <source>
        <dbReference type="SAM" id="Phobius"/>
    </source>
</evidence>
<sequence length="206" mass="21787">MAELIQTHWLALVLAVLLGLFVAWWLFGRKKPERERHVSPDVLDEGAAPANRNQALIDAPPAAAMDSLAGAGVAVSAAGGEDKVETDNAEDKVEASAAAAATTPQTADAPPVAPEPVPAAATATPADPDALKTIKGVGPKLRTRLAELGVTSIAQVAAWTEEDVDRIDAQLEPRFQGRIRRDNWVEQAKLLETGDRAAYEAKFGKL</sequence>
<feature type="transmembrane region" description="Helical" evidence="2">
    <location>
        <begin position="6"/>
        <end position="27"/>
    </location>
</feature>
<protein>
    <submittedName>
        <fullName evidence="3">Uncharacterized protein</fullName>
    </submittedName>
</protein>
<name>A0A6I4TYN8_9SPHN</name>
<reference evidence="3 4" key="1">
    <citation type="submission" date="2019-12" db="EMBL/GenBank/DDBJ databases">
        <title>Genomic-based taxomic classification of the family Erythrobacteraceae.</title>
        <authorList>
            <person name="Xu L."/>
        </authorList>
    </citation>
    <scope>NUCLEOTIDE SEQUENCE [LARGE SCALE GENOMIC DNA]</scope>
    <source>
        <strain evidence="3 4">LMG 29519</strain>
    </source>
</reference>
<dbReference type="Gene3D" id="1.10.150.20">
    <property type="entry name" value="5' to 3' exonuclease, C-terminal subdomain"/>
    <property type="match status" value="1"/>
</dbReference>
<evidence type="ECO:0000256" key="1">
    <source>
        <dbReference type="SAM" id="MobiDB-lite"/>
    </source>
</evidence>
<dbReference type="Proteomes" id="UP000429229">
    <property type="component" value="Unassembled WGS sequence"/>
</dbReference>
<feature type="compositionally biased region" description="Basic and acidic residues" evidence="1">
    <location>
        <begin position="80"/>
        <end position="94"/>
    </location>
</feature>
<keyword evidence="2" id="KW-1133">Transmembrane helix</keyword>